<dbReference type="Gene3D" id="3.10.129.10">
    <property type="entry name" value="Hotdog Thioesterase"/>
    <property type="match status" value="1"/>
</dbReference>
<dbReference type="CDD" id="cd03448">
    <property type="entry name" value="HDE_HSD"/>
    <property type="match status" value="1"/>
</dbReference>
<accession>A0A371ETH6</accession>
<evidence type="ECO:0000259" key="2">
    <source>
        <dbReference type="Pfam" id="PF22622"/>
    </source>
</evidence>
<dbReference type="InterPro" id="IPR002539">
    <property type="entry name" value="MaoC-like_dom"/>
</dbReference>
<comment type="caution">
    <text evidence="3">The sequence shown here is derived from an EMBL/GenBank/DDBJ whole genome shotgun (WGS) entry which is preliminary data.</text>
</comment>
<gene>
    <name evidence="3" type="primary">ECH2</name>
    <name evidence="3" type="ORF">CR513_51626</name>
</gene>
<dbReference type="PANTHER" id="PTHR13078">
    <property type="entry name" value="PEROXISOMAL MULTIFUNCTIONAL ENZYME TYPE 2-RELATED"/>
    <property type="match status" value="1"/>
</dbReference>
<dbReference type="STRING" id="157652.A0A371ETH6"/>
<organism evidence="3 4">
    <name type="scientific">Mucuna pruriens</name>
    <name type="common">Velvet bean</name>
    <name type="synonym">Dolichos pruriens</name>
    <dbReference type="NCBI Taxonomy" id="157652"/>
    <lineage>
        <taxon>Eukaryota</taxon>
        <taxon>Viridiplantae</taxon>
        <taxon>Streptophyta</taxon>
        <taxon>Embryophyta</taxon>
        <taxon>Tracheophyta</taxon>
        <taxon>Spermatophyta</taxon>
        <taxon>Magnoliopsida</taxon>
        <taxon>eudicotyledons</taxon>
        <taxon>Gunneridae</taxon>
        <taxon>Pentapetalae</taxon>
        <taxon>rosids</taxon>
        <taxon>fabids</taxon>
        <taxon>Fabales</taxon>
        <taxon>Fabaceae</taxon>
        <taxon>Papilionoideae</taxon>
        <taxon>50 kb inversion clade</taxon>
        <taxon>NPAAA clade</taxon>
        <taxon>indigoferoid/millettioid clade</taxon>
        <taxon>Phaseoleae</taxon>
        <taxon>Mucuna</taxon>
    </lineage>
</organism>
<evidence type="ECO:0000313" key="4">
    <source>
        <dbReference type="Proteomes" id="UP000257109"/>
    </source>
</evidence>
<dbReference type="AlphaFoldDB" id="A0A371ETH6"/>
<protein>
    <submittedName>
        <fullName evidence="3">Enoyl-CoA hydratase 2, peroxisomal</fullName>
    </submittedName>
</protein>
<dbReference type="GO" id="GO:0004300">
    <property type="term" value="F:enoyl-CoA hydratase activity"/>
    <property type="evidence" value="ECO:0007669"/>
    <property type="project" value="TreeGrafter"/>
</dbReference>
<dbReference type="InterPro" id="IPR054357">
    <property type="entry name" value="MFE-2_N"/>
</dbReference>
<sequence>MASASEFDPALALSHKFPDTTYSYNQRDAALYALGVGACLSNAVDDDELKYVYHEDGQEFIKVLPTFATILVLRSGANGYNLPGLEYDPHLLLHGQQYIELYKPFPSSCHVHNKVSLAGLHDKGKAAILEIETKSYEKESGDLLCMNRTTVFLRGAGGFSKSSKPFSYTNYPLNQTSAVKVPESKPFSVFEDRTQPSQALLYRLSGDYNPLHSDPMVAKVGGLLIASSPPSPVEVGVCFRFSQPILHGLCTLGFAVRAIIKNICRGDPDLIKSIAGRFLLHVYPGETLVTEMWLQGLRVIYQTKVKERKRTVLSGYVDLRGLTSSL</sequence>
<evidence type="ECO:0000259" key="1">
    <source>
        <dbReference type="Pfam" id="PF01575"/>
    </source>
</evidence>
<dbReference type="PANTHER" id="PTHR13078:SF56">
    <property type="entry name" value="PEROXISOMAL MULTIFUNCTIONAL ENZYME TYPE 2"/>
    <property type="match status" value="1"/>
</dbReference>
<feature type="domain" description="MaoC-like" evidence="1">
    <location>
        <begin position="184"/>
        <end position="223"/>
    </location>
</feature>
<feature type="domain" description="Peroxisomal multifunctional enzyme type 2-like N-terminal" evidence="2">
    <location>
        <begin position="22"/>
        <end position="155"/>
    </location>
</feature>
<evidence type="ECO:0000313" key="3">
    <source>
        <dbReference type="EMBL" id="RDX69286.1"/>
    </source>
</evidence>
<dbReference type="GO" id="GO:0044594">
    <property type="term" value="F:17-beta-hydroxysteroid dehydrogenase (NAD+) activity"/>
    <property type="evidence" value="ECO:0007669"/>
    <property type="project" value="TreeGrafter"/>
</dbReference>
<proteinExistence type="predicted"/>
<dbReference type="SUPFAM" id="SSF54637">
    <property type="entry name" value="Thioesterase/thiol ester dehydrase-isomerase"/>
    <property type="match status" value="2"/>
</dbReference>
<dbReference type="Pfam" id="PF22622">
    <property type="entry name" value="MFE-2_hydrat-2_N"/>
    <property type="match status" value="1"/>
</dbReference>
<keyword evidence="4" id="KW-1185">Reference proteome</keyword>
<dbReference type="GO" id="GO:0005777">
    <property type="term" value="C:peroxisome"/>
    <property type="evidence" value="ECO:0007669"/>
    <property type="project" value="TreeGrafter"/>
</dbReference>
<name>A0A371ETH6_MUCPR</name>
<feature type="non-terminal residue" evidence="3">
    <location>
        <position position="1"/>
    </location>
</feature>
<reference evidence="3" key="1">
    <citation type="submission" date="2018-05" db="EMBL/GenBank/DDBJ databases">
        <title>Draft genome of Mucuna pruriens seed.</title>
        <authorList>
            <person name="Nnadi N.E."/>
            <person name="Vos R."/>
            <person name="Hasami M.H."/>
            <person name="Devisetty U.K."/>
            <person name="Aguiy J.C."/>
        </authorList>
    </citation>
    <scope>NUCLEOTIDE SEQUENCE [LARGE SCALE GENOMIC DNA]</scope>
    <source>
        <strain evidence="3">JCA_2017</strain>
    </source>
</reference>
<dbReference type="Proteomes" id="UP000257109">
    <property type="component" value="Unassembled WGS sequence"/>
</dbReference>
<dbReference type="Pfam" id="PF01575">
    <property type="entry name" value="MaoC_dehydratas"/>
    <property type="match status" value="2"/>
</dbReference>
<dbReference type="GO" id="GO:0003857">
    <property type="term" value="F:(3S)-3-hydroxyacyl-CoA dehydrogenase (NAD+) activity"/>
    <property type="evidence" value="ECO:0007669"/>
    <property type="project" value="TreeGrafter"/>
</dbReference>
<dbReference type="EMBL" id="QJKJ01012180">
    <property type="protein sequence ID" value="RDX69286.1"/>
    <property type="molecule type" value="Genomic_DNA"/>
</dbReference>
<dbReference type="OrthoDB" id="60204at2759"/>
<dbReference type="GO" id="GO:0006635">
    <property type="term" value="P:fatty acid beta-oxidation"/>
    <property type="evidence" value="ECO:0007669"/>
    <property type="project" value="TreeGrafter"/>
</dbReference>
<feature type="domain" description="MaoC-like" evidence="1">
    <location>
        <begin position="239"/>
        <end position="312"/>
    </location>
</feature>
<dbReference type="InterPro" id="IPR029069">
    <property type="entry name" value="HotDog_dom_sf"/>
</dbReference>